<comment type="caution">
    <text evidence="1">The sequence shown here is derived from an EMBL/GenBank/DDBJ whole genome shotgun (WGS) entry which is preliminary data.</text>
</comment>
<dbReference type="Proteomes" id="UP000682733">
    <property type="component" value="Unassembled WGS sequence"/>
</dbReference>
<gene>
    <name evidence="1" type="ORF">OVA965_LOCUS9630</name>
    <name evidence="2" type="ORF">TMI583_LOCUS9626</name>
</gene>
<dbReference type="AlphaFoldDB" id="A0A8S2DGR0"/>
<dbReference type="Proteomes" id="UP000677228">
    <property type="component" value="Unassembled WGS sequence"/>
</dbReference>
<dbReference type="EMBL" id="CAJNOK010003437">
    <property type="protein sequence ID" value="CAF0901140.1"/>
    <property type="molecule type" value="Genomic_DNA"/>
</dbReference>
<organism evidence="1 3">
    <name type="scientific">Didymodactylos carnosus</name>
    <dbReference type="NCBI Taxonomy" id="1234261"/>
    <lineage>
        <taxon>Eukaryota</taxon>
        <taxon>Metazoa</taxon>
        <taxon>Spiralia</taxon>
        <taxon>Gnathifera</taxon>
        <taxon>Rotifera</taxon>
        <taxon>Eurotatoria</taxon>
        <taxon>Bdelloidea</taxon>
        <taxon>Philodinida</taxon>
        <taxon>Philodinidae</taxon>
        <taxon>Didymodactylos</taxon>
    </lineage>
</organism>
<evidence type="ECO:0000313" key="1">
    <source>
        <dbReference type="EMBL" id="CAF0901140.1"/>
    </source>
</evidence>
<reference evidence="1" key="1">
    <citation type="submission" date="2021-02" db="EMBL/GenBank/DDBJ databases">
        <authorList>
            <person name="Nowell W R."/>
        </authorList>
    </citation>
    <scope>NUCLEOTIDE SEQUENCE</scope>
</reference>
<protein>
    <submittedName>
        <fullName evidence="1">Uncharacterized protein</fullName>
    </submittedName>
</protein>
<sequence>MAMSQAESAKKYREKIKKDKVKYEAAKAKARVRAQKFGLIPKPTHHRTSVQLSAKLKKDIYNFYVRDDVSYQLPGKRDTIVVKDDDGQKTTYQKRILINNLRENYELFKVENKNVDLSRSAFADLRPPFVVCKAALAHRVCVCVYHANVDLFLKSLDKCIAEKVCSSLETFTQSLVCNTENEECMFSQCPLCENFFRDKVEQKVIDGNVQIKWLQWANENGRAEKKEYSGSVDEAVQLLGSKIEHFKFHVFVKREQSKYFEKLKTDVTDEKVVCQVDFAENYGMKEQDEVQSAHWYTKTMSIFYVWSKSEGFVQFASEYKISMNWCFFATSHGKGTVDAIGGVVKRVVWSAVLGGEACRSTADFVRIAKKKSNSIILMEITKNHIDNSKLKLENIFKATKHVPETLKSHSVKVIDRNSIATRY</sequence>
<dbReference type="PANTHER" id="PTHR46601">
    <property type="entry name" value="ULP_PROTEASE DOMAIN-CONTAINING PROTEIN"/>
    <property type="match status" value="1"/>
</dbReference>
<dbReference type="PANTHER" id="PTHR46601:SF2">
    <property type="entry name" value="UBIQUITIN-LIKE PROTEASE FAMILY PROFILE DOMAIN-CONTAINING PROTEIN"/>
    <property type="match status" value="1"/>
</dbReference>
<name>A0A8S2DGR0_9BILA</name>
<evidence type="ECO:0000313" key="2">
    <source>
        <dbReference type="EMBL" id="CAF3681810.1"/>
    </source>
</evidence>
<proteinExistence type="predicted"/>
<evidence type="ECO:0000313" key="3">
    <source>
        <dbReference type="Proteomes" id="UP000677228"/>
    </source>
</evidence>
<accession>A0A8S2DGR0</accession>
<dbReference type="EMBL" id="CAJOBA010003438">
    <property type="protein sequence ID" value="CAF3681810.1"/>
    <property type="molecule type" value="Genomic_DNA"/>
</dbReference>